<name>A0A381WDZ1_9ZZZZ</name>
<dbReference type="InterPro" id="IPR019897">
    <property type="entry name" value="RidA_CS"/>
</dbReference>
<dbReference type="GO" id="GO:0019239">
    <property type="term" value="F:deaminase activity"/>
    <property type="evidence" value="ECO:0007669"/>
    <property type="project" value="TreeGrafter"/>
</dbReference>
<protein>
    <submittedName>
        <fullName evidence="2">Uncharacterized protein</fullName>
    </submittedName>
</protein>
<sequence>VRVHEVIHTDEGPAALGPYSQATKLPVGDRSLVFVAGQIALDPATGELIDGSAGEQAHRVMQNVQVILEEAGSSLNQVLKTTIFLTSMDLFGEVNEAYGSYFVDAPPARATVAVAGLPKSVKVEIEVMGYC</sequence>
<evidence type="ECO:0000313" key="2">
    <source>
        <dbReference type="EMBL" id="SVA50177.1"/>
    </source>
</evidence>
<evidence type="ECO:0000256" key="1">
    <source>
        <dbReference type="ARBA" id="ARBA00010552"/>
    </source>
</evidence>
<feature type="non-terminal residue" evidence="2">
    <location>
        <position position="1"/>
    </location>
</feature>
<dbReference type="Gene3D" id="3.30.1330.40">
    <property type="entry name" value="RutC-like"/>
    <property type="match status" value="1"/>
</dbReference>
<reference evidence="2" key="1">
    <citation type="submission" date="2018-05" db="EMBL/GenBank/DDBJ databases">
        <authorList>
            <person name="Lanie J.A."/>
            <person name="Ng W.-L."/>
            <person name="Kazmierczak K.M."/>
            <person name="Andrzejewski T.M."/>
            <person name="Davidsen T.M."/>
            <person name="Wayne K.J."/>
            <person name="Tettelin H."/>
            <person name="Glass J.I."/>
            <person name="Rusch D."/>
            <person name="Podicherti R."/>
            <person name="Tsui H.-C.T."/>
            <person name="Winkler M.E."/>
        </authorList>
    </citation>
    <scope>NUCLEOTIDE SEQUENCE</scope>
</reference>
<dbReference type="AlphaFoldDB" id="A0A381WDZ1"/>
<comment type="similarity">
    <text evidence="1">Belongs to the RutC family.</text>
</comment>
<gene>
    <name evidence="2" type="ORF">METZ01_LOCUS103031</name>
</gene>
<accession>A0A381WDZ1</accession>
<dbReference type="InterPro" id="IPR035959">
    <property type="entry name" value="RutC-like_sf"/>
</dbReference>
<dbReference type="CDD" id="cd00448">
    <property type="entry name" value="YjgF_YER057c_UK114_family"/>
    <property type="match status" value="1"/>
</dbReference>
<dbReference type="EMBL" id="UINC01011359">
    <property type="protein sequence ID" value="SVA50177.1"/>
    <property type="molecule type" value="Genomic_DNA"/>
</dbReference>
<dbReference type="SUPFAM" id="SSF55298">
    <property type="entry name" value="YjgF-like"/>
    <property type="match status" value="1"/>
</dbReference>
<dbReference type="FunFam" id="3.30.1330.40:FF:000001">
    <property type="entry name" value="L-PSP family endoribonuclease"/>
    <property type="match status" value="1"/>
</dbReference>
<dbReference type="InterPro" id="IPR006056">
    <property type="entry name" value="RidA"/>
</dbReference>
<dbReference type="PANTHER" id="PTHR11803:SF39">
    <property type="entry name" value="2-IMINOBUTANOATE_2-IMINOPROPANOATE DEAMINASE"/>
    <property type="match status" value="1"/>
</dbReference>
<dbReference type="NCBIfam" id="TIGR00004">
    <property type="entry name" value="Rid family detoxifying hydrolase"/>
    <property type="match status" value="1"/>
</dbReference>
<dbReference type="GO" id="GO:0005829">
    <property type="term" value="C:cytosol"/>
    <property type="evidence" value="ECO:0007669"/>
    <property type="project" value="TreeGrafter"/>
</dbReference>
<dbReference type="InterPro" id="IPR006175">
    <property type="entry name" value="YjgF/YER057c/UK114"/>
</dbReference>
<dbReference type="Pfam" id="PF01042">
    <property type="entry name" value="Ribonuc_L-PSP"/>
    <property type="match status" value="1"/>
</dbReference>
<proteinExistence type="inferred from homology"/>
<organism evidence="2">
    <name type="scientific">marine metagenome</name>
    <dbReference type="NCBI Taxonomy" id="408172"/>
    <lineage>
        <taxon>unclassified sequences</taxon>
        <taxon>metagenomes</taxon>
        <taxon>ecological metagenomes</taxon>
    </lineage>
</organism>
<dbReference type="PROSITE" id="PS01094">
    <property type="entry name" value="UPF0076"/>
    <property type="match status" value="1"/>
</dbReference>
<dbReference type="PANTHER" id="PTHR11803">
    <property type="entry name" value="2-IMINOBUTANOATE/2-IMINOPROPANOATE DEAMINASE RIDA"/>
    <property type="match status" value="1"/>
</dbReference>